<dbReference type="PANTHER" id="PTHR32303">
    <property type="entry name" value="QUINOPROTEIN ALCOHOL DEHYDROGENASE (CYTOCHROME C)"/>
    <property type="match status" value="1"/>
</dbReference>
<dbReference type="NCBIfam" id="TIGR03075">
    <property type="entry name" value="PQQ_enz_alc_DH"/>
    <property type="match status" value="1"/>
</dbReference>
<evidence type="ECO:0000256" key="7">
    <source>
        <dbReference type="ARBA" id="ARBA00023002"/>
    </source>
</evidence>
<sequence>MNTSNRIAGPRTRNLAIAIAAIFAAPAFASKAVTWDDIRNDAKTPGDVLTYGMGLKAQRHSPLKTINTKNVSALVPAWSFSFGGEKQRGQEAQALVADGVIYVTASYSRMFAIDARTGKRLWDYTYRLPDDIRPCCDVVNRGPAIYGDKVFFGTLDAAIVALNKDTGKVVWKKKFGDHKIGYTMTGAPFVVKDAKSGKVLLIHGSSGDEFGVVGMLYARDPDTGEEVWARPMVEGHMGRLHGKDSTPTGDPKAPSWPNDPSSPTGKVEAWSHGGGAPWQTASFDIENNTIVIGAGNPAPWNTWKRTAQGDDPRNWDSLFTSGQAYVDAATGELKGFFQHTPNDAWDFSGNNSVVLFEYKDPKTGKMVKASAHADRNGFFFVTDREKLAKGAGYPNKPTSLIGAWPFVDGITWAKGFDLKTGKPIENDNRPPLPKEGEDKGDTIFVSPPFLGGTNWMPMAYSPQTEMFYIPSNEWAMDYWTEHLTYQAGSAYLGQGFRIKKLHDDHVGVFRAIDPKTGKIVWEHKEKFPLWAGTLTTAGGLLFSGTSDGYVKAFDARTGDELWKFQTGSGVVSIPITWEMDGEQYVGIQSGYGGAVPLWGGDMADLTKQVTQGGSFWVFKLPKKVAGM</sequence>
<evidence type="ECO:0000259" key="15">
    <source>
        <dbReference type="Pfam" id="PF01011"/>
    </source>
</evidence>
<evidence type="ECO:0000256" key="3">
    <source>
        <dbReference type="ARBA" id="ARBA00022723"/>
    </source>
</evidence>
<feature type="binding site" evidence="11">
    <location>
        <position position="346"/>
    </location>
    <ligand>
        <name>Ca(2+)</name>
        <dbReference type="ChEBI" id="CHEBI:29108"/>
    </ligand>
</feature>
<dbReference type="InterPro" id="IPR001479">
    <property type="entry name" value="Quinoprotein_DH_CS"/>
</dbReference>
<proteinExistence type="inferred from homology"/>
<dbReference type="KEGG" id="azq:G3580_07440"/>
<evidence type="ECO:0000256" key="14">
    <source>
        <dbReference type="SAM" id="SignalP"/>
    </source>
</evidence>
<evidence type="ECO:0000256" key="10">
    <source>
        <dbReference type="PIRSR" id="PIRSR617512-2"/>
    </source>
</evidence>
<keyword evidence="7 16" id="KW-0560">Oxidoreductase</keyword>
<name>A0A6C1B1J4_9RHOO</name>
<comment type="similarity">
    <text evidence="2">Belongs to the bacterial PQQ dehydrogenase family.</text>
</comment>
<keyword evidence="8 12" id="KW-1015">Disulfide bond</keyword>
<dbReference type="InterPro" id="IPR017512">
    <property type="entry name" value="PQQ_MeOH/EtOH_DH"/>
</dbReference>
<feature type="chain" id="PRO_5025459401" evidence="14">
    <location>
        <begin position="30"/>
        <end position="627"/>
    </location>
</feature>
<comment type="subcellular location">
    <subcellularLocation>
        <location evidence="1">Periplasm</location>
    </subcellularLocation>
</comment>
<accession>A0A6C1B1J4</accession>
<keyword evidence="17" id="KW-1185">Reference proteome</keyword>
<evidence type="ECO:0000256" key="11">
    <source>
        <dbReference type="PIRSR" id="PIRSR617512-3"/>
    </source>
</evidence>
<dbReference type="GO" id="GO:0005509">
    <property type="term" value="F:calcium ion binding"/>
    <property type="evidence" value="ECO:0007669"/>
    <property type="project" value="InterPro"/>
</dbReference>
<evidence type="ECO:0000256" key="6">
    <source>
        <dbReference type="ARBA" id="ARBA00022891"/>
    </source>
</evidence>
<reference evidence="16 17" key="1">
    <citation type="submission" date="2020-02" db="EMBL/GenBank/DDBJ databases">
        <title>Nitrogenibacter mangrovi gen. nov., sp. nov. isolated from mangrove sediment, a denitrifying betaproteobacterium.</title>
        <authorList>
            <person name="Liao H."/>
            <person name="Tian Y."/>
        </authorList>
    </citation>
    <scope>NUCLEOTIDE SEQUENCE [LARGE SCALE GENOMIC DNA]</scope>
    <source>
        <strain evidence="16 17">M9-3-2</strain>
    </source>
</reference>
<dbReference type="InterPro" id="IPR034119">
    <property type="entry name" value="ADHI"/>
</dbReference>
<dbReference type="EMBL" id="CP048836">
    <property type="protein sequence ID" value="QID17491.1"/>
    <property type="molecule type" value="Genomic_DNA"/>
</dbReference>
<dbReference type="EC" id="1.1.2.-" evidence="16"/>
<dbReference type="RefSeq" id="WP_173764655.1">
    <property type="nucleotide sequence ID" value="NZ_CP048836.1"/>
</dbReference>
<dbReference type="GO" id="GO:0016020">
    <property type="term" value="C:membrane"/>
    <property type="evidence" value="ECO:0007669"/>
    <property type="project" value="InterPro"/>
</dbReference>
<feature type="region of interest" description="Disordered" evidence="13">
    <location>
        <begin position="237"/>
        <end position="273"/>
    </location>
</feature>
<feature type="active site" description="Proton acceptor" evidence="9">
    <location>
        <position position="346"/>
    </location>
</feature>
<keyword evidence="6 10" id="KW-0634">PQQ</keyword>
<feature type="binding site" evidence="11">
    <location>
        <position position="296"/>
    </location>
    <ligand>
        <name>Ca(2+)</name>
        <dbReference type="ChEBI" id="CHEBI:29108"/>
    </ligand>
</feature>
<feature type="binding site" evidence="10">
    <location>
        <position position="91"/>
    </location>
    <ligand>
        <name>pyrroloquinoline quinone</name>
        <dbReference type="ChEBI" id="CHEBI:58442"/>
    </ligand>
</feature>
<dbReference type="SUPFAM" id="SSF50998">
    <property type="entry name" value="Quinoprotein alcohol dehydrogenase-like"/>
    <property type="match status" value="1"/>
</dbReference>
<evidence type="ECO:0000256" key="2">
    <source>
        <dbReference type="ARBA" id="ARBA00008156"/>
    </source>
</evidence>
<feature type="binding site" evidence="11">
    <location>
        <position position="209"/>
    </location>
    <ligand>
        <name>Ca(2+)</name>
        <dbReference type="ChEBI" id="CHEBI:29108"/>
    </ligand>
</feature>
<dbReference type="PANTHER" id="PTHR32303:SF20">
    <property type="entry name" value="QUINOPROTEIN ETHANOL DEHYDROGENASE"/>
    <property type="match status" value="1"/>
</dbReference>
<dbReference type="SMART" id="SM00564">
    <property type="entry name" value="PQQ"/>
    <property type="match status" value="5"/>
</dbReference>
<evidence type="ECO:0000256" key="9">
    <source>
        <dbReference type="PIRSR" id="PIRSR617512-1"/>
    </source>
</evidence>
<keyword evidence="11" id="KW-0106">Calcium</keyword>
<dbReference type="GO" id="GO:0070968">
    <property type="term" value="F:pyrroloquinoline quinone binding"/>
    <property type="evidence" value="ECO:0007669"/>
    <property type="project" value="UniProtKB-ARBA"/>
</dbReference>
<comment type="cofactor">
    <cofactor evidence="10">
        <name>pyrroloquinoline quinone</name>
        <dbReference type="ChEBI" id="CHEBI:58442"/>
    </cofactor>
    <text evidence="10">Binds 1 PQQ group per subunit.</text>
</comment>
<feature type="binding site" evidence="10">
    <location>
        <position position="185"/>
    </location>
    <ligand>
        <name>pyrroloquinoline quinone</name>
        <dbReference type="ChEBI" id="CHEBI:58442"/>
    </ligand>
</feature>
<organism evidence="16 17">
    <name type="scientific">Nitrogeniibacter mangrovi</name>
    <dbReference type="NCBI Taxonomy" id="2016596"/>
    <lineage>
        <taxon>Bacteria</taxon>
        <taxon>Pseudomonadati</taxon>
        <taxon>Pseudomonadota</taxon>
        <taxon>Betaproteobacteria</taxon>
        <taxon>Rhodocyclales</taxon>
        <taxon>Zoogloeaceae</taxon>
        <taxon>Nitrogeniibacter</taxon>
    </lineage>
</organism>
<evidence type="ECO:0000256" key="5">
    <source>
        <dbReference type="ARBA" id="ARBA00022764"/>
    </source>
</evidence>
<dbReference type="InterPro" id="IPR018391">
    <property type="entry name" value="PQQ_b-propeller_rpt"/>
</dbReference>
<evidence type="ECO:0000313" key="17">
    <source>
        <dbReference type="Proteomes" id="UP000501991"/>
    </source>
</evidence>
<evidence type="ECO:0000256" key="13">
    <source>
        <dbReference type="SAM" id="MobiDB-lite"/>
    </source>
</evidence>
<comment type="cofactor">
    <cofactor evidence="11">
        <name>Ca(2+)</name>
        <dbReference type="ChEBI" id="CHEBI:29108"/>
    </cofactor>
    <text evidence="11">Binds 1 Ca(2+) ion per subunit.</text>
</comment>
<dbReference type="GO" id="GO:0030288">
    <property type="term" value="C:outer membrane-bounded periplasmic space"/>
    <property type="evidence" value="ECO:0007669"/>
    <property type="project" value="InterPro"/>
</dbReference>
<dbReference type="CDD" id="cd10277">
    <property type="entry name" value="PQQ_ADH_I"/>
    <property type="match status" value="1"/>
</dbReference>
<dbReference type="AlphaFoldDB" id="A0A6C1B1J4"/>
<feature type="domain" description="Pyrrolo-quinoline quinone repeat" evidence="15">
    <location>
        <begin position="529"/>
        <end position="585"/>
    </location>
</feature>
<evidence type="ECO:0000256" key="8">
    <source>
        <dbReference type="ARBA" id="ARBA00023157"/>
    </source>
</evidence>
<keyword evidence="4 14" id="KW-0732">Signal</keyword>
<dbReference type="InterPro" id="IPR002372">
    <property type="entry name" value="PQQ_rpt_dom"/>
</dbReference>
<dbReference type="Pfam" id="PF01011">
    <property type="entry name" value="PQQ"/>
    <property type="match status" value="2"/>
</dbReference>
<dbReference type="PROSITE" id="PS00364">
    <property type="entry name" value="BACTERIAL_PQQ_2"/>
    <property type="match status" value="1"/>
</dbReference>
<feature type="signal peptide" evidence="14">
    <location>
        <begin position="1"/>
        <end position="29"/>
    </location>
</feature>
<dbReference type="GO" id="GO:0016614">
    <property type="term" value="F:oxidoreductase activity, acting on CH-OH group of donors"/>
    <property type="evidence" value="ECO:0007669"/>
    <property type="project" value="InterPro"/>
</dbReference>
<dbReference type="Gene3D" id="2.140.10.10">
    <property type="entry name" value="Quinoprotein alcohol dehydrogenase-like superfamily"/>
    <property type="match status" value="1"/>
</dbReference>
<feature type="binding site" evidence="10">
    <location>
        <begin position="454"/>
        <end position="455"/>
    </location>
    <ligand>
        <name>pyrroloquinoline quinone</name>
        <dbReference type="ChEBI" id="CHEBI:58442"/>
    </ligand>
</feature>
<evidence type="ECO:0000313" key="16">
    <source>
        <dbReference type="EMBL" id="QID17491.1"/>
    </source>
</evidence>
<keyword evidence="5" id="KW-0574">Periplasm</keyword>
<evidence type="ECO:0000256" key="12">
    <source>
        <dbReference type="PIRSR" id="PIRSR617512-4"/>
    </source>
</evidence>
<protein>
    <submittedName>
        <fullName evidence="16">PQQ-dependent dehydrogenase, methanol/ethanol family</fullName>
        <ecNumber evidence="16">1.1.2.-</ecNumber>
    </submittedName>
</protein>
<feature type="binding site" evidence="10">
    <location>
        <position position="141"/>
    </location>
    <ligand>
        <name>pyrroloquinoline quinone</name>
        <dbReference type="ChEBI" id="CHEBI:58442"/>
    </ligand>
</feature>
<dbReference type="FunFam" id="2.140.10.10:FF:000003">
    <property type="entry name" value="Methanol dehydrogenase, large subunit"/>
    <property type="match status" value="1"/>
</dbReference>
<gene>
    <name evidence="16" type="ORF">G3580_07440</name>
</gene>
<evidence type="ECO:0000256" key="1">
    <source>
        <dbReference type="ARBA" id="ARBA00004418"/>
    </source>
</evidence>
<dbReference type="InterPro" id="IPR011047">
    <property type="entry name" value="Quinoprotein_ADH-like_sf"/>
</dbReference>
<dbReference type="Proteomes" id="UP000501991">
    <property type="component" value="Chromosome"/>
</dbReference>
<feature type="disulfide bond" evidence="12">
    <location>
        <begin position="135"/>
        <end position="136"/>
    </location>
</feature>
<keyword evidence="3 11" id="KW-0479">Metal-binding</keyword>
<evidence type="ECO:0000256" key="4">
    <source>
        <dbReference type="ARBA" id="ARBA00022729"/>
    </source>
</evidence>
<feature type="domain" description="Pyrrolo-quinoline quinone repeat" evidence="15">
    <location>
        <begin position="50"/>
        <end position="385"/>
    </location>
</feature>